<dbReference type="GO" id="GO:0006351">
    <property type="term" value="P:DNA-templated transcription"/>
    <property type="evidence" value="ECO:0007669"/>
    <property type="project" value="InterPro"/>
</dbReference>
<accession>A0A182FPJ9</accession>
<dbReference type="GO" id="GO:0003677">
    <property type="term" value="F:DNA binding"/>
    <property type="evidence" value="ECO:0007669"/>
    <property type="project" value="TreeGrafter"/>
</dbReference>
<comment type="similarity">
    <text evidence="2">Belongs to the lin-9 family.</text>
</comment>
<dbReference type="GO" id="GO:0006357">
    <property type="term" value="P:regulation of transcription by RNA polymerase II"/>
    <property type="evidence" value="ECO:0007669"/>
    <property type="project" value="TreeGrafter"/>
</dbReference>
<dbReference type="AlphaFoldDB" id="A0A182FPJ9"/>
<dbReference type="InterPro" id="IPR033471">
    <property type="entry name" value="DIRP"/>
</dbReference>
<dbReference type="KEGG" id="aali:118460208"/>
<feature type="compositionally biased region" description="Polar residues" evidence="5">
    <location>
        <begin position="83"/>
        <end position="95"/>
    </location>
</feature>
<keyword evidence="7" id="KW-1185">Reference proteome</keyword>
<keyword evidence="3" id="KW-0539">Nucleus</keyword>
<dbReference type="Pfam" id="PF19438">
    <property type="entry name" value="LIN9_C"/>
    <property type="match status" value="1"/>
</dbReference>
<dbReference type="SMART" id="SM01135">
    <property type="entry name" value="DIRP"/>
    <property type="match status" value="1"/>
</dbReference>
<dbReference type="OrthoDB" id="2339771at2759"/>
<dbReference type="GeneID" id="118460208"/>
<proteinExistence type="inferred from homology"/>
<dbReference type="PANTHER" id="PTHR21689">
    <property type="entry name" value="LIN-9"/>
    <property type="match status" value="1"/>
</dbReference>
<feature type="compositionally biased region" description="Basic residues" evidence="5">
    <location>
        <begin position="354"/>
        <end position="366"/>
    </location>
</feature>
<dbReference type="InterPro" id="IPR045831">
    <property type="entry name" value="LIN9_C"/>
</dbReference>
<dbReference type="RefSeq" id="XP_035780212.1">
    <property type="nucleotide sequence ID" value="XM_035924319.1"/>
</dbReference>
<dbReference type="GO" id="GO:0051726">
    <property type="term" value="P:regulation of cell cycle"/>
    <property type="evidence" value="ECO:0007669"/>
    <property type="project" value="TreeGrafter"/>
</dbReference>
<evidence type="ECO:0000256" key="4">
    <source>
        <dbReference type="SAM" id="Coils"/>
    </source>
</evidence>
<dbReference type="RefSeq" id="XP_035780214.1">
    <property type="nucleotide sequence ID" value="XM_035924321.1"/>
</dbReference>
<dbReference type="CTD" id="31153"/>
<dbReference type="PANTHER" id="PTHR21689:SF2">
    <property type="entry name" value="PROTEIN LIN-9 HOMOLOG"/>
    <property type="match status" value="1"/>
</dbReference>
<dbReference type="VEuPathDB" id="VectorBase:AALB008463"/>
<organism evidence="6 7">
    <name type="scientific">Anopheles albimanus</name>
    <name type="common">New world malaria mosquito</name>
    <dbReference type="NCBI Taxonomy" id="7167"/>
    <lineage>
        <taxon>Eukaryota</taxon>
        <taxon>Metazoa</taxon>
        <taxon>Ecdysozoa</taxon>
        <taxon>Arthropoda</taxon>
        <taxon>Hexapoda</taxon>
        <taxon>Insecta</taxon>
        <taxon>Pterygota</taxon>
        <taxon>Neoptera</taxon>
        <taxon>Endopterygota</taxon>
        <taxon>Diptera</taxon>
        <taxon>Nematocera</taxon>
        <taxon>Culicoidea</taxon>
        <taxon>Culicidae</taxon>
        <taxon>Anophelinae</taxon>
        <taxon>Anopheles</taxon>
    </lineage>
</organism>
<dbReference type="STRING" id="7167.A0A182FPJ9"/>
<reference evidence="6" key="2">
    <citation type="submission" date="2022-08" db="UniProtKB">
        <authorList>
            <consortium name="EnsemblMetazoa"/>
        </authorList>
    </citation>
    <scope>IDENTIFICATION</scope>
    <source>
        <strain evidence="6">STECLA/ALBI9_A</strain>
    </source>
</reference>
<evidence type="ECO:0000256" key="3">
    <source>
        <dbReference type="ARBA" id="ARBA00023242"/>
    </source>
</evidence>
<feature type="region of interest" description="Disordered" evidence="5">
    <location>
        <begin position="350"/>
        <end position="370"/>
    </location>
</feature>
<evidence type="ECO:0000313" key="7">
    <source>
        <dbReference type="Proteomes" id="UP000069272"/>
    </source>
</evidence>
<dbReference type="RefSeq" id="XP_035780215.1">
    <property type="nucleotide sequence ID" value="XM_035924322.1"/>
</dbReference>
<name>A0A182FPJ9_ANOAL</name>
<keyword evidence="4" id="KW-0175">Coiled coil</keyword>
<feature type="region of interest" description="Disordered" evidence="5">
    <location>
        <begin position="69"/>
        <end position="136"/>
    </location>
</feature>
<evidence type="ECO:0000256" key="1">
    <source>
        <dbReference type="ARBA" id="ARBA00004123"/>
    </source>
</evidence>
<dbReference type="Proteomes" id="UP000069272">
    <property type="component" value="Chromosome 2R"/>
</dbReference>
<dbReference type="GO" id="GO:0017053">
    <property type="term" value="C:transcription repressor complex"/>
    <property type="evidence" value="ECO:0007669"/>
    <property type="project" value="InterPro"/>
</dbReference>
<sequence>MDSDLSPPPFGLALLGLHPVGTKFPTKSSSSHPVQVLNARGMPARIRKKNRLFYDDNIVNDKLPVVKATPKKTPQSAKRAISVTKSTPGRVSLSGSPRKVDYQSKSVQKKKNTSRFERLKRSIKKRKPDSADESNAMQPVNPLAVMEKKMYHALGWQLKNFLRLPKANRFVFFEWLYADIDRHLYTSPKSYQQLVRERFPKLKTTNLTRIEWTHIRASFGKPRLFSAAFIAQERAELFSKREKIRVVQGNNLCDQSFSEGLPKCIPRRIPEGSRVVARLYGGTNDGAFDGTVEEYDEDKRCYRITFDKPTIKPCLVPDYEVSSATVPSTIKLNSITKDYRQALRDASFHVTERPKRKPRKETHKMKPNIDEPMFGGPMAAKYSAKKGSFPRDYIGGYPVSYLELIVRTKKTVSAKQMKLLRLKNMSSEAEIYRAYQDAYPEEFKRRYAMLIVAIEKLNRDLEKQLEQLKELVGWLTQDPEKQAMIIPSRFREQCREKATHVFNKNNKGKVTNEHLTNLIKSLATIMVVAANVGKQETDIAMEMRGCIAEARERLEPENESIFNLNVANPFNYLQQDDFNFGEKIKRQTDGL</sequence>
<evidence type="ECO:0000256" key="5">
    <source>
        <dbReference type="SAM" id="MobiDB-lite"/>
    </source>
</evidence>
<dbReference type="InterPro" id="IPR010561">
    <property type="entry name" value="LIN-9/ALY1"/>
</dbReference>
<reference evidence="6 7" key="1">
    <citation type="journal article" date="2017" name="G3 (Bethesda)">
        <title>The Physical Genome Mapping of Anopheles albimanus Corrected Scaffold Misassemblies and Identified Interarm Rearrangements in Genus Anopheles.</title>
        <authorList>
            <person name="Artemov G.N."/>
            <person name="Peery A.N."/>
            <person name="Jiang X."/>
            <person name="Tu Z."/>
            <person name="Stegniy V.N."/>
            <person name="Sharakhova M.V."/>
            <person name="Sharakhov I.V."/>
        </authorList>
    </citation>
    <scope>NUCLEOTIDE SEQUENCE [LARGE SCALE GENOMIC DNA]</scope>
    <source>
        <strain evidence="6 7">ALBI9_A</strain>
    </source>
</reference>
<dbReference type="EnsemblMetazoa" id="AALB008463-RA">
    <property type="protein sequence ID" value="AALB008463-PA"/>
    <property type="gene ID" value="AALB008463"/>
</dbReference>
<protein>
    <submittedName>
        <fullName evidence="6">DIRP domain-containing protein</fullName>
    </submittedName>
</protein>
<dbReference type="VEuPathDB" id="VectorBase:AALB20_035621"/>
<dbReference type="Pfam" id="PF06584">
    <property type="entry name" value="DIRP"/>
    <property type="match status" value="1"/>
</dbReference>
<dbReference type="GO" id="GO:0005654">
    <property type="term" value="C:nucleoplasm"/>
    <property type="evidence" value="ECO:0007669"/>
    <property type="project" value="TreeGrafter"/>
</dbReference>
<comment type="subcellular location">
    <subcellularLocation>
        <location evidence="1">Nucleus</location>
    </subcellularLocation>
</comment>
<evidence type="ECO:0000313" key="6">
    <source>
        <dbReference type="EnsemblMetazoa" id="AALB008463-PA"/>
    </source>
</evidence>
<feature type="coiled-coil region" evidence="4">
    <location>
        <begin position="447"/>
        <end position="478"/>
    </location>
</feature>
<evidence type="ECO:0000256" key="2">
    <source>
        <dbReference type="ARBA" id="ARBA00006732"/>
    </source>
</evidence>
<dbReference type="RefSeq" id="XP_035780213.1">
    <property type="nucleotide sequence ID" value="XM_035924320.1"/>
</dbReference>